<dbReference type="InterPro" id="IPR001106">
    <property type="entry name" value="Aromatic_Lyase"/>
</dbReference>
<dbReference type="Proteomes" id="UP001161017">
    <property type="component" value="Unassembled WGS sequence"/>
</dbReference>
<dbReference type="InterPro" id="IPR005922">
    <property type="entry name" value="Phe_NH3-lyase"/>
</dbReference>
<dbReference type="GO" id="GO:0006559">
    <property type="term" value="P:L-phenylalanine catabolic process"/>
    <property type="evidence" value="ECO:0007669"/>
    <property type="project" value="InterPro"/>
</dbReference>
<dbReference type="InterPro" id="IPR008948">
    <property type="entry name" value="L-Aspartase-like"/>
</dbReference>
<dbReference type="CDD" id="cd00332">
    <property type="entry name" value="PAL-HAL"/>
    <property type="match status" value="1"/>
</dbReference>
<dbReference type="InterPro" id="IPR024083">
    <property type="entry name" value="Fumarase/histidase_N"/>
</dbReference>
<feature type="region of interest" description="Disordered" evidence="3">
    <location>
        <begin position="504"/>
        <end position="523"/>
    </location>
</feature>
<evidence type="ECO:0000313" key="4">
    <source>
        <dbReference type="EMBL" id="MDI1493409.1"/>
    </source>
</evidence>
<name>A0AA43TZE8_9LECA</name>
<dbReference type="GO" id="GO:0005737">
    <property type="term" value="C:cytoplasm"/>
    <property type="evidence" value="ECO:0007669"/>
    <property type="project" value="InterPro"/>
</dbReference>
<comment type="caution">
    <text evidence="4">The sequence shown here is derived from an EMBL/GenBank/DDBJ whole genome shotgun (WGS) entry which is preliminary data.</text>
</comment>
<dbReference type="NCBIfam" id="TIGR01226">
    <property type="entry name" value="phe_am_lyase"/>
    <property type="match status" value="1"/>
</dbReference>
<dbReference type="InterPro" id="IPR022313">
    <property type="entry name" value="Phe/His_NH3-lyase_AS"/>
</dbReference>
<keyword evidence="5" id="KW-1185">Reference proteome</keyword>
<dbReference type="PANTHER" id="PTHR10362">
    <property type="entry name" value="HISTIDINE AMMONIA-LYASE"/>
    <property type="match status" value="1"/>
</dbReference>
<evidence type="ECO:0000256" key="1">
    <source>
        <dbReference type="ARBA" id="ARBA00007238"/>
    </source>
</evidence>
<dbReference type="EMBL" id="JAPUFD010000026">
    <property type="protein sequence ID" value="MDI1493409.1"/>
    <property type="molecule type" value="Genomic_DNA"/>
</dbReference>
<dbReference type="GO" id="GO:0016841">
    <property type="term" value="F:ammonia-lyase activity"/>
    <property type="evidence" value="ECO:0007669"/>
    <property type="project" value="InterPro"/>
</dbReference>
<organism evidence="4 5">
    <name type="scientific">Ramalina farinacea</name>
    <dbReference type="NCBI Taxonomy" id="258253"/>
    <lineage>
        <taxon>Eukaryota</taxon>
        <taxon>Fungi</taxon>
        <taxon>Dikarya</taxon>
        <taxon>Ascomycota</taxon>
        <taxon>Pezizomycotina</taxon>
        <taxon>Lecanoromycetes</taxon>
        <taxon>OSLEUM clade</taxon>
        <taxon>Lecanoromycetidae</taxon>
        <taxon>Lecanorales</taxon>
        <taxon>Lecanorineae</taxon>
        <taxon>Ramalinaceae</taxon>
        <taxon>Ramalina</taxon>
    </lineage>
</organism>
<evidence type="ECO:0000256" key="3">
    <source>
        <dbReference type="SAM" id="MobiDB-lite"/>
    </source>
</evidence>
<dbReference type="Gene3D" id="1.10.275.10">
    <property type="entry name" value="Fumarase/aspartase (N-terminal domain)"/>
    <property type="match status" value="1"/>
</dbReference>
<dbReference type="Gene3D" id="1.20.200.10">
    <property type="entry name" value="Fumarase/aspartase (Central domain)"/>
    <property type="match status" value="1"/>
</dbReference>
<evidence type="ECO:0000313" key="5">
    <source>
        <dbReference type="Proteomes" id="UP001161017"/>
    </source>
</evidence>
<feature type="compositionally biased region" description="Polar residues" evidence="3">
    <location>
        <begin position="511"/>
        <end position="523"/>
    </location>
</feature>
<accession>A0AA43TZE8</accession>
<gene>
    <name evidence="4" type="ORF">OHK93_005198</name>
</gene>
<dbReference type="Pfam" id="PF00221">
    <property type="entry name" value="Lyase_aromatic"/>
    <property type="match status" value="1"/>
</dbReference>
<reference evidence="4" key="1">
    <citation type="journal article" date="2023" name="Genome Biol. Evol.">
        <title>First Whole Genome Sequence and Flow Cytometry Genome Size Data for the Lichen-Forming Fungus Ramalina farinacea (Ascomycota).</title>
        <authorList>
            <person name="Llewellyn T."/>
            <person name="Mian S."/>
            <person name="Hill R."/>
            <person name="Leitch I.J."/>
            <person name="Gaya E."/>
        </authorList>
    </citation>
    <scope>NUCLEOTIDE SEQUENCE</scope>
    <source>
        <strain evidence="4">LIQ254RAFAR</strain>
    </source>
</reference>
<evidence type="ECO:0000256" key="2">
    <source>
        <dbReference type="RuleBase" id="RU003954"/>
    </source>
</evidence>
<protein>
    <recommendedName>
        <fullName evidence="6">Phenylalanine ammonia-lyase</fullName>
    </recommendedName>
</protein>
<dbReference type="SUPFAM" id="SSF48557">
    <property type="entry name" value="L-aspartase-like"/>
    <property type="match status" value="1"/>
</dbReference>
<dbReference type="PROSITE" id="PS00488">
    <property type="entry name" value="PAL_HISTIDASE"/>
    <property type="match status" value="1"/>
</dbReference>
<proteinExistence type="inferred from homology"/>
<dbReference type="AlphaFoldDB" id="A0AA43TZE8"/>
<sequence length="523" mass="56771">MFAQDSGQIRVSSEAAGKIFKQGVNTGFGGSADTRTRKTEALQKTLIREFDVGLISNPSHDSFRSFDNPVTGTIDTPTCMPESWVRASTLVRINSLTSGYSGVRPIVIKNLVELLKHNITPRIPLRGSISASGDLIPLSYLAATLEGKGSLQVWAGDGINRRVMSAAEALSRSSLIPLQLGPKEGLAIMNGTAVSTGVGALAMHHANSLALLSQFLTAMSVESLRGTTESFSPFFDLVRPHPGQEEAARNIRTFLEDSQLAQDNDGTRIGSLRQDRYSIRTAPQWLGPVLEDLDLASKQITIECNSVTDNPLIDVEDSQRGRFLHGGNFQARVVTSAMEKTRLALQTIGQMLFSQSTEIINPKTNYGLPPSLAVDEPSESFLLKAVEIMMAALQSELGFLANPAGTHVQSAEMGNQALNSLALISARYTHTAIDVLTHLASCHLLCVCQALDLRAMHLKFLETFEPRLKDFTSRLWKNLMKKATLIEAETKYCETTVTLLAPPEDIEDHSGASSCDNSSIKDG</sequence>
<comment type="similarity">
    <text evidence="1 2">Belongs to the PAL/histidase family.</text>
</comment>
<evidence type="ECO:0008006" key="6">
    <source>
        <dbReference type="Google" id="ProtNLM"/>
    </source>
</evidence>
<keyword evidence="2" id="KW-0456">Lyase</keyword>